<evidence type="ECO:0000256" key="3">
    <source>
        <dbReference type="ARBA" id="ARBA00023180"/>
    </source>
</evidence>
<feature type="domain" description="Carboxylesterase type B" evidence="5">
    <location>
        <begin position="34"/>
        <end position="545"/>
    </location>
</feature>
<keyword evidence="1" id="KW-0719">Serine esterase</keyword>
<evidence type="ECO:0000256" key="4">
    <source>
        <dbReference type="RuleBase" id="RU361235"/>
    </source>
</evidence>
<dbReference type="PROSITE" id="PS00122">
    <property type="entry name" value="CARBOXYLESTERASE_B_1"/>
    <property type="match status" value="1"/>
</dbReference>
<protein>
    <recommendedName>
        <fullName evidence="4">Carboxylic ester hydrolase</fullName>
        <ecNumber evidence="4">3.1.1.-</ecNumber>
    </recommendedName>
</protein>
<gene>
    <name evidence="6" type="ORF">O3G_MSEX008089</name>
</gene>
<dbReference type="EMBL" id="JH668441">
    <property type="protein sequence ID" value="KAG6453275.1"/>
    <property type="molecule type" value="Genomic_DNA"/>
</dbReference>
<dbReference type="PANTHER" id="PTHR11559">
    <property type="entry name" value="CARBOXYLESTERASE"/>
    <property type="match status" value="1"/>
</dbReference>
<dbReference type="Proteomes" id="UP000791440">
    <property type="component" value="Unassembled WGS sequence"/>
</dbReference>
<dbReference type="InterPro" id="IPR019826">
    <property type="entry name" value="Carboxylesterase_B_AS"/>
</dbReference>
<evidence type="ECO:0000256" key="2">
    <source>
        <dbReference type="ARBA" id="ARBA00023157"/>
    </source>
</evidence>
<reference evidence="6" key="2">
    <citation type="submission" date="2020-12" db="EMBL/GenBank/DDBJ databases">
        <authorList>
            <person name="Kanost M."/>
        </authorList>
    </citation>
    <scope>NUCLEOTIDE SEQUENCE</scope>
</reference>
<dbReference type="EC" id="3.1.1.-" evidence="4"/>
<keyword evidence="4" id="KW-0378">Hydrolase</keyword>
<dbReference type="InterPro" id="IPR050309">
    <property type="entry name" value="Type-B_Carboxylest/Lipase"/>
</dbReference>
<comment type="similarity">
    <text evidence="4">Belongs to the type-B carboxylesterase/lipase family.</text>
</comment>
<dbReference type="Pfam" id="PF00135">
    <property type="entry name" value="COesterase"/>
    <property type="match status" value="1"/>
</dbReference>
<evidence type="ECO:0000259" key="5">
    <source>
        <dbReference type="Pfam" id="PF00135"/>
    </source>
</evidence>
<accession>A0A922CN70</accession>
<keyword evidence="3" id="KW-0325">Glycoprotein</keyword>
<evidence type="ECO:0000313" key="6">
    <source>
        <dbReference type="EMBL" id="KAG6453275.1"/>
    </source>
</evidence>
<evidence type="ECO:0000313" key="7">
    <source>
        <dbReference type="Proteomes" id="UP000791440"/>
    </source>
</evidence>
<sequence>MKQPLAGNQYVIGAMSKWTFVCVCAAAVLAEEGSRVVRLAQGPVRGYRDADGDLFAFYGVPYATAPTGKNKFKPPMPPPTNEEVLEAVDRGIICPQASMDPFTAIIVKKTMKEDCLIANIFVPDTQNKNLPVLVYIHGGGFQMGYGHLCQVKNLIRTKKLIVVTFNYRLGVHGFLCLGTKDIPGNAGMKDQVALLRWVKENIHAFGGNPNDVTLGGGSAGAASADLLMLSKASKGLFNKVIPESGSSLAAFAMQPDPLENAKNFANQLNFTNTNDIYALEEFYKSATLEQLTIDTFIDKKDSTFVFSPCVERNIGEEVFLDEDPLTILQNGNYEKLPLLIGFANMEGLLRIDFFETWKNAMNEKFSDFLPADLTFKNEEQKQEIANIVKQFYFGDKPVNNDNILSYVDFFSDVIFNVPALRSVEFHLKNGHDKVYLYEYSFTDDEIPLVPHTEVRGANHCAQTIALLDGKNVFEMDENKCSEEFKKMKSVVRELWTNFVTTGFPVPVGSEFPSWPAVRANLTPYMSLGRTLELKGALLERRVRFWNDIYDKYYHTPLPPPAYARLNTEL</sequence>
<dbReference type="AlphaFoldDB" id="A0A922CN70"/>
<keyword evidence="7" id="KW-1185">Reference proteome</keyword>
<keyword evidence="2" id="KW-1015">Disulfide bond</keyword>
<reference evidence="6" key="1">
    <citation type="journal article" date="2016" name="Insect Biochem. Mol. Biol.">
        <title>Multifaceted biological insights from a draft genome sequence of the tobacco hornworm moth, Manduca sexta.</title>
        <authorList>
            <person name="Kanost M.R."/>
            <person name="Arrese E.L."/>
            <person name="Cao X."/>
            <person name="Chen Y.R."/>
            <person name="Chellapilla S."/>
            <person name="Goldsmith M.R."/>
            <person name="Grosse-Wilde E."/>
            <person name="Heckel D.G."/>
            <person name="Herndon N."/>
            <person name="Jiang H."/>
            <person name="Papanicolaou A."/>
            <person name="Qu J."/>
            <person name="Soulages J.L."/>
            <person name="Vogel H."/>
            <person name="Walters J."/>
            <person name="Waterhouse R.M."/>
            <person name="Ahn S.J."/>
            <person name="Almeida F.C."/>
            <person name="An C."/>
            <person name="Aqrawi P."/>
            <person name="Bretschneider A."/>
            <person name="Bryant W.B."/>
            <person name="Bucks S."/>
            <person name="Chao H."/>
            <person name="Chevignon G."/>
            <person name="Christen J.M."/>
            <person name="Clarke D.F."/>
            <person name="Dittmer N.T."/>
            <person name="Ferguson L.C.F."/>
            <person name="Garavelou S."/>
            <person name="Gordon K.H.J."/>
            <person name="Gunaratna R.T."/>
            <person name="Han Y."/>
            <person name="Hauser F."/>
            <person name="He Y."/>
            <person name="Heidel-Fischer H."/>
            <person name="Hirsh A."/>
            <person name="Hu Y."/>
            <person name="Jiang H."/>
            <person name="Kalra D."/>
            <person name="Klinner C."/>
            <person name="Konig C."/>
            <person name="Kovar C."/>
            <person name="Kroll A.R."/>
            <person name="Kuwar S.S."/>
            <person name="Lee S.L."/>
            <person name="Lehman R."/>
            <person name="Li K."/>
            <person name="Li Z."/>
            <person name="Liang H."/>
            <person name="Lovelace S."/>
            <person name="Lu Z."/>
            <person name="Mansfield J.H."/>
            <person name="McCulloch K.J."/>
            <person name="Mathew T."/>
            <person name="Morton B."/>
            <person name="Muzny D.M."/>
            <person name="Neunemann D."/>
            <person name="Ongeri F."/>
            <person name="Pauchet Y."/>
            <person name="Pu L.L."/>
            <person name="Pyrousis I."/>
            <person name="Rao X.J."/>
            <person name="Redding A."/>
            <person name="Roesel C."/>
            <person name="Sanchez-Gracia A."/>
            <person name="Schaack S."/>
            <person name="Shukla A."/>
            <person name="Tetreau G."/>
            <person name="Wang Y."/>
            <person name="Xiong G.H."/>
            <person name="Traut W."/>
            <person name="Walsh T.K."/>
            <person name="Worley K.C."/>
            <person name="Wu D."/>
            <person name="Wu W."/>
            <person name="Wu Y.Q."/>
            <person name="Zhang X."/>
            <person name="Zou Z."/>
            <person name="Zucker H."/>
            <person name="Briscoe A.D."/>
            <person name="Burmester T."/>
            <person name="Clem R.J."/>
            <person name="Feyereisen R."/>
            <person name="Grimmelikhuijzen C.J.P."/>
            <person name="Hamodrakas S.J."/>
            <person name="Hansson B.S."/>
            <person name="Huguet E."/>
            <person name="Jermiin L.S."/>
            <person name="Lan Q."/>
            <person name="Lehman H.K."/>
            <person name="Lorenzen M."/>
            <person name="Merzendorfer H."/>
            <person name="Michalopoulos I."/>
            <person name="Morton D.B."/>
            <person name="Muthukrishnan S."/>
            <person name="Oakeshott J.G."/>
            <person name="Palmer W."/>
            <person name="Park Y."/>
            <person name="Passarelli A.L."/>
            <person name="Rozas J."/>
            <person name="Schwartz L.M."/>
            <person name="Smith W."/>
            <person name="Southgate A."/>
            <person name="Vilcinskas A."/>
            <person name="Vogt R."/>
            <person name="Wang P."/>
            <person name="Werren J."/>
            <person name="Yu X.Q."/>
            <person name="Zhou J.J."/>
            <person name="Brown S.J."/>
            <person name="Scherer S.E."/>
            <person name="Richards S."/>
            <person name="Blissard G.W."/>
        </authorList>
    </citation>
    <scope>NUCLEOTIDE SEQUENCE</scope>
</reference>
<proteinExistence type="inferred from homology"/>
<organism evidence="6 7">
    <name type="scientific">Manduca sexta</name>
    <name type="common">Tobacco hawkmoth</name>
    <name type="synonym">Tobacco hornworm</name>
    <dbReference type="NCBI Taxonomy" id="7130"/>
    <lineage>
        <taxon>Eukaryota</taxon>
        <taxon>Metazoa</taxon>
        <taxon>Ecdysozoa</taxon>
        <taxon>Arthropoda</taxon>
        <taxon>Hexapoda</taxon>
        <taxon>Insecta</taxon>
        <taxon>Pterygota</taxon>
        <taxon>Neoptera</taxon>
        <taxon>Endopterygota</taxon>
        <taxon>Lepidoptera</taxon>
        <taxon>Glossata</taxon>
        <taxon>Ditrysia</taxon>
        <taxon>Bombycoidea</taxon>
        <taxon>Sphingidae</taxon>
        <taxon>Sphinginae</taxon>
        <taxon>Sphingini</taxon>
        <taxon>Manduca</taxon>
    </lineage>
</organism>
<dbReference type="EMBL" id="JH668441">
    <property type="protein sequence ID" value="KAG6453274.1"/>
    <property type="molecule type" value="Genomic_DNA"/>
</dbReference>
<evidence type="ECO:0000256" key="1">
    <source>
        <dbReference type="ARBA" id="ARBA00022487"/>
    </source>
</evidence>
<comment type="caution">
    <text evidence="6">The sequence shown here is derived from an EMBL/GenBank/DDBJ whole genome shotgun (WGS) entry which is preliminary data.</text>
</comment>
<dbReference type="GO" id="GO:0052689">
    <property type="term" value="F:carboxylic ester hydrolase activity"/>
    <property type="evidence" value="ECO:0007669"/>
    <property type="project" value="UniProtKB-KW"/>
</dbReference>
<name>A0A922CN70_MANSE</name>
<dbReference type="InterPro" id="IPR002018">
    <property type="entry name" value="CarbesteraseB"/>
</dbReference>